<dbReference type="Gene3D" id="2.115.10.20">
    <property type="entry name" value="Glycosyl hydrolase domain, family 43"/>
    <property type="match status" value="1"/>
</dbReference>
<accession>A0ABR7UPU7</accession>
<evidence type="ECO:0000256" key="4">
    <source>
        <dbReference type="ARBA" id="ARBA00023295"/>
    </source>
</evidence>
<dbReference type="InterPro" id="IPR001362">
    <property type="entry name" value="Glyco_hydro_32"/>
</dbReference>
<organism evidence="8 9">
    <name type="scientific">Flavobacterium pokkalii</name>
    <dbReference type="NCBI Taxonomy" id="1940408"/>
    <lineage>
        <taxon>Bacteria</taxon>
        <taxon>Pseudomonadati</taxon>
        <taxon>Bacteroidota</taxon>
        <taxon>Flavobacteriia</taxon>
        <taxon>Flavobacteriales</taxon>
        <taxon>Flavobacteriaceae</taxon>
        <taxon>Flavobacterium</taxon>
    </lineage>
</organism>
<dbReference type="InterPro" id="IPR051214">
    <property type="entry name" value="GH32_Enzymes"/>
</dbReference>
<evidence type="ECO:0000256" key="3">
    <source>
        <dbReference type="ARBA" id="ARBA00022801"/>
    </source>
</evidence>
<dbReference type="InterPro" id="IPR013148">
    <property type="entry name" value="Glyco_hydro_32_N"/>
</dbReference>
<dbReference type="Pfam" id="PF08244">
    <property type="entry name" value="Glyco_hydro_32C"/>
    <property type="match status" value="1"/>
</dbReference>
<evidence type="ECO:0000256" key="2">
    <source>
        <dbReference type="ARBA" id="ARBA00012758"/>
    </source>
</evidence>
<dbReference type="InterPro" id="IPR023296">
    <property type="entry name" value="Glyco_hydro_beta-prop_sf"/>
</dbReference>
<evidence type="ECO:0000259" key="7">
    <source>
        <dbReference type="Pfam" id="PF08244"/>
    </source>
</evidence>
<name>A0ABR7UPU7_9FLAO</name>
<comment type="similarity">
    <text evidence="1 5">Belongs to the glycosyl hydrolase 32 family.</text>
</comment>
<feature type="domain" description="Glycosyl hydrolase family 32 N-terminal" evidence="6">
    <location>
        <begin position="261"/>
        <end position="561"/>
    </location>
</feature>
<dbReference type="PROSITE" id="PS51257">
    <property type="entry name" value="PROKAR_LIPOPROTEIN"/>
    <property type="match status" value="1"/>
</dbReference>
<dbReference type="PANTHER" id="PTHR43101:SF1">
    <property type="entry name" value="BETA-FRUCTOSIDASE"/>
    <property type="match status" value="1"/>
</dbReference>
<proteinExistence type="inferred from homology"/>
<dbReference type="PANTHER" id="PTHR43101">
    <property type="entry name" value="BETA-FRUCTOSIDASE"/>
    <property type="match status" value="1"/>
</dbReference>
<protein>
    <recommendedName>
        <fullName evidence="2">beta-fructofuranosidase</fullName>
        <ecNumber evidence="2">3.2.1.26</ecNumber>
    </recommendedName>
</protein>
<evidence type="ECO:0000259" key="6">
    <source>
        <dbReference type="Pfam" id="PF00251"/>
    </source>
</evidence>
<dbReference type="SMART" id="SM00640">
    <property type="entry name" value="Glyco_32"/>
    <property type="match status" value="1"/>
</dbReference>
<dbReference type="RefSeq" id="WP_188220256.1">
    <property type="nucleotide sequence ID" value="NZ_NASZ01000007.1"/>
</dbReference>
<reference evidence="8 9" key="1">
    <citation type="journal article" date="2020" name="Microbiol. Res.">
        <title>Flavobacterium pokkalii sp. nov., a novel plant growth promoting native rhizobacteria isolated from pokkali rice grown in coastal saline affected agricultural regions of southern India, Kerala.</title>
        <authorList>
            <person name="Menon R.R."/>
            <person name="Kumari S."/>
            <person name="Viver T."/>
            <person name="Rameshkumar N."/>
        </authorList>
    </citation>
    <scope>NUCLEOTIDE SEQUENCE [LARGE SCALE GENOMIC DNA]</scope>
    <source>
        <strain evidence="8 9">L1I52</strain>
    </source>
</reference>
<sequence length="726" mass="83326">MIRIVTVLLIQILLVSCTKESKPLYQWSFNTNKLKSTIEKNTKTVYKIHSNFETPEFVNGIEGSGLRFDGYSTAVTGNLPQPLNTPSTISAWVALETYPNDVASFFSLIEENNNQNWISAGLNQFGKAVITVFIKGNEKHYFSKQIFPKFKWFNVSMTINEDKLQLFMNGVNCLNVLVSDLNSQTRFKELTVGANPKEKYLDNVYPLTHINGIIDEVKIWNTSLEANYFKDFEIADRTNEKVVLAIPKSRFRKDFNRPKYHLLPAANWTNETHGLVYYKGKYHIFNQKNGANVFLGQINWGHFSSPDLVQWTEHKPALSPEEAYDQIGIWSGHVVKDDQGIPLIVYTGGNEKVNGMCLAFPEDDNLINWKKFKGNPVVKGPPKQYSRTDLRDPYIWKEKQYWYMTVGYGIVENGVQKGALLLYKSTDLKKWTYLHLLFKGNPKVDDSGIFWEMPVFWKMKDKCVLAVNPTPHDGKPAINLYWTGDFVNEKFVPDTKLPKKLEVINRLLSPSVAFDKDSNTTAIAIIPDLIPSELHLQHGWAHLYSIPRIWNLKNGEIYQTPHPALIKLRDSLKTFEKVSVNESANFKIGRGHQVEIIAEILPKQSSKFGFYIGKNQKNGEATKLCFDLKKNQLVIDQSKSSQTELVPKRIETGEMNLKNSKRIKIHLFIDGSVIEGFINDKEAFTTRIFPKYFNSNEVEFFSENESIVINKLNFWHLKASNNLTDF</sequence>
<dbReference type="EMBL" id="NASZ01000007">
    <property type="protein sequence ID" value="MBD0724886.1"/>
    <property type="molecule type" value="Genomic_DNA"/>
</dbReference>
<dbReference type="Pfam" id="PF00251">
    <property type="entry name" value="Glyco_hydro_32N"/>
    <property type="match status" value="1"/>
</dbReference>
<gene>
    <name evidence="8" type="ORF">B6A10_06825</name>
</gene>
<dbReference type="Gene3D" id="2.60.120.200">
    <property type="match status" value="1"/>
</dbReference>
<evidence type="ECO:0000313" key="8">
    <source>
        <dbReference type="EMBL" id="MBD0724886.1"/>
    </source>
</evidence>
<keyword evidence="4 5" id="KW-0326">Glycosidase</keyword>
<dbReference type="Pfam" id="PF13385">
    <property type="entry name" value="Laminin_G_3"/>
    <property type="match status" value="1"/>
</dbReference>
<dbReference type="InterPro" id="IPR013320">
    <property type="entry name" value="ConA-like_dom_sf"/>
</dbReference>
<feature type="domain" description="Glycosyl hydrolase family 32 C-terminal" evidence="7">
    <location>
        <begin position="568"/>
        <end position="716"/>
    </location>
</feature>
<dbReference type="CDD" id="cd08996">
    <property type="entry name" value="GH32_FFase"/>
    <property type="match status" value="1"/>
</dbReference>
<dbReference type="InterPro" id="IPR013189">
    <property type="entry name" value="Glyco_hydro_32_C"/>
</dbReference>
<dbReference type="Gene3D" id="2.60.120.560">
    <property type="entry name" value="Exo-inulinase, domain 1"/>
    <property type="match status" value="1"/>
</dbReference>
<dbReference type="SUPFAM" id="SSF75005">
    <property type="entry name" value="Arabinanase/levansucrase/invertase"/>
    <property type="match status" value="1"/>
</dbReference>
<dbReference type="Proteomes" id="UP000661715">
    <property type="component" value="Unassembled WGS sequence"/>
</dbReference>
<comment type="caution">
    <text evidence="8">The sequence shown here is derived from an EMBL/GenBank/DDBJ whole genome shotgun (WGS) entry which is preliminary data.</text>
</comment>
<keyword evidence="9" id="KW-1185">Reference proteome</keyword>
<evidence type="ECO:0000256" key="5">
    <source>
        <dbReference type="RuleBase" id="RU362110"/>
    </source>
</evidence>
<evidence type="ECO:0000313" key="9">
    <source>
        <dbReference type="Proteomes" id="UP000661715"/>
    </source>
</evidence>
<evidence type="ECO:0000256" key="1">
    <source>
        <dbReference type="ARBA" id="ARBA00009902"/>
    </source>
</evidence>
<dbReference type="SUPFAM" id="SSF49899">
    <property type="entry name" value="Concanavalin A-like lectins/glucanases"/>
    <property type="match status" value="2"/>
</dbReference>
<dbReference type="EC" id="3.2.1.26" evidence="2"/>
<keyword evidence="3 5" id="KW-0378">Hydrolase</keyword>